<evidence type="ECO:0000313" key="2">
    <source>
        <dbReference type="Proteomes" id="UP001153269"/>
    </source>
</evidence>
<gene>
    <name evidence="1" type="ORF">PLEPLA_LOCUS83</name>
</gene>
<evidence type="ECO:0000313" key="1">
    <source>
        <dbReference type="EMBL" id="CAB1412392.1"/>
    </source>
</evidence>
<name>A0A9N7TG77_PLEPL</name>
<organism evidence="1 2">
    <name type="scientific">Pleuronectes platessa</name>
    <name type="common">European plaice</name>
    <dbReference type="NCBI Taxonomy" id="8262"/>
    <lineage>
        <taxon>Eukaryota</taxon>
        <taxon>Metazoa</taxon>
        <taxon>Chordata</taxon>
        <taxon>Craniata</taxon>
        <taxon>Vertebrata</taxon>
        <taxon>Euteleostomi</taxon>
        <taxon>Actinopterygii</taxon>
        <taxon>Neopterygii</taxon>
        <taxon>Teleostei</taxon>
        <taxon>Neoteleostei</taxon>
        <taxon>Acanthomorphata</taxon>
        <taxon>Carangaria</taxon>
        <taxon>Pleuronectiformes</taxon>
        <taxon>Pleuronectoidei</taxon>
        <taxon>Pleuronectidae</taxon>
        <taxon>Pleuronectes</taxon>
    </lineage>
</organism>
<dbReference type="Proteomes" id="UP001153269">
    <property type="component" value="Unassembled WGS sequence"/>
</dbReference>
<sequence>MANDKNTLSDLIGAGAGTPTTPTTTITAHQPLLNIPGAVVTLACCYYHYLAADSPEKWFGHLCRRRGASLAPRSLSPSGWNVLAKARRRRRREEGGGGLQRSQCVAMNSRPVCCLARTTDTHMHMKQSQKSNVVREQVSGEPGKTLKPPPLSRRLLYFGSSCYSDPPECLPAEENVAFFPSTSIVERPAVTQALYSSKAVTSLPSITVDPN</sequence>
<dbReference type="AlphaFoldDB" id="A0A9N7TG77"/>
<proteinExistence type="predicted"/>
<dbReference type="EMBL" id="CADEAL010000001">
    <property type="protein sequence ID" value="CAB1412392.1"/>
    <property type="molecule type" value="Genomic_DNA"/>
</dbReference>
<reference evidence="1" key="1">
    <citation type="submission" date="2020-03" db="EMBL/GenBank/DDBJ databases">
        <authorList>
            <person name="Weist P."/>
        </authorList>
    </citation>
    <scope>NUCLEOTIDE SEQUENCE</scope>
</reference>
<keyword evidence="2" id="KW-1185">Reference proteome</keyword>
<protein>
    <submittedName>
        <fullName evidence="1">Uncharacterized protein</fullName>
    </submittedName>
</protein>
<comment type="caution">
    <text evidence="1">The sequence shown here is derived from an EMBL/GenBank/DDBJ whole genome shotgun (WGS) entry which is preliminary data.</text>
</comment>
<accession>A0A9N7TG77</accession>